<evidence type="ECO:0000259" key="2">
    <source>
        <dbReference type="PROSITE" id="PS50966"/>
    </source>
</evidence>
<evidence type="ECO:0000313" key="3">
    <source>
        <dbReference type="EMBL" id="OBZ81030.1"/>
    </source>
</evidence>
<dbReference type="EMBL" id="LUGH01001513">
    <property type="protein sequence ID" value="OBZ81030.1"/>
    <property type="molecule type" value="Genomic_DNA"/>
</dbReference>
<evidence type="ECO:0000313" key="4">
    <source>
        <dbReference type="Proteomes" id="UP000093000"/>
    </source>
</evidence>
<keyword evidence="1" id="KW-0479">Metal-binding</keyword>
<proteinExistence type="predicted"/>
<dbReference type="Proteomes" id="UP000093000">
    <property type="component" value="Unassembled WGS sequence"/>
</dbReference>
<reference evidence="3 4" key="1">
    <citation type="submission" date="2016-03" db="EMBL/GenBank/DDBJ databases">
        <title>Choanephora cucurbitarum.</title>
        <authorList>
            <person name="Min B."/>
            <person name="Park H."/>
            <person name="Park J.-H."/>
            <person name="Shin H.-D."/>
            <person name="Choi I.-G."/>
        </authorList>
    </citation>
    <scope>NUCLEOTIDE SEQUENCE [LARGE SCALE GENOMIC DNA]</scope>
    <source>
        <strain evidence="3 4">KUS-F28377</strain>
    </source>
</reference>
<sequence length="209" mass="24298">MLTNNYIESWHNQLKTVFLWREENRRLDKLVFVLVEEVEYFLRQEDDRILSNNGAMNKYQKMQKVREMEAEKLTADEVSAMISRSLGHSEDKCGEWQVLSFSEEEVVYDVAVSVDLLVVSCSCLDFEHRRRPCKHMYLLARFLCLKVCLPPVSLPAAKESAPANVTDDVQQETRSAVKTKAERCIQVEKTFHHFNTDLTRMPIYGTDAD</sequence>
<dbReference type="GO" id="GO:0008270">
    <property type="term" value="F:zinc ion binding"/>
    <property type="evidence" value="ECO:0007669"/>
    <property type="project" value="UniProtKB-KW"/>
</dbReference>
<evidence type="ECO:0000256" key="1">
    <source>
        <dbReference type="PROSITE-ProRule" id="PRU00325"/>
    </source>
</evidence>
<gene>
    <name evidence="3" type="ORF">A0J61_10920</name>
</gene>
<keyword evidence="1" id="KW-0862">Zinc</keyword>
<organism evidence="3 4">
    <name type="scientific">Choanephora cucurbitarum</name>
    <dbReference type="NCBI Taxonomy" id="101091"/>
    <lineage>
        <taxon>Eukaryota</taxon>
        <taxon>Fungi</taxon>
        <taxon>Fungi incertae sedis</taxon>
        <taxon>Mucoromycota</taxon>
        <taxon>Mucoromycotina</taxon>
        <taxon>Mucoromycetes</taxon>
        <taxon>Mucorales</taxon>
        <taxon>Mucorineae</taxon>
        <taxon>Choanephoraceae</taxon>
        <taxon>Choanephoroideae</taxon>
        <taxon>Choanephora</taxon>
    </lineage>
</organism>
<feature type="domain" description="SWIM-type" evidence="2">
    <location>
        <begin position="108"/>
        <end position="144"/>
    </location>
</feature>
<dbReference type="OrthoDB" id="2430203at2759"/>
<name>A0A1C7MW25_9FUNG</name>
<dbReference type="InterPro" id="IPR007527">
    <property type="entry name" value="Znf_SWIM"/>
</dbReference>
<keyword evidence="4" id="KW-1185">Reference proteome</keyword>
<dbReference type="STRING" id="101091.A0A1C7MW25"/>
<dbReference type="PROSITE" id="PS50966">
    <property type="entry name" value="ZF_SWIM"/>
    <property type="match status" value="1"/>
</dbReference>
<feature type="non-terminal residue" evidence="3">
    <location>
        <position position="209"/>
    </location>
</feature>
<comment type="caution">
    <text evidence="3">The sequence shown here is derived from an EMBL/GenBank/DDBJ whole genome shotgun (WGS) entry which is preliminary data.</text>
</comment>
<dbReference type="InParanoid" id="A0A1C7MW25"/>
<dbReference type="AlphaFoldDB" id="A0A1C7MW25"/>
<keyword evidence="1" id="KW-0863">Zinc-finger</keyword>
<dbReference type="Pfam" id="PF04434">
    <property type="entry name" value="SWIM"/>
    <property type="match status" value="1"/>
</dbReference>
<protein>
    <recommendedName>
        <fullName evidence="2">SWIM-type domain-containing protein</fullName>
    </recommendedName>
</protein>
<accession>A0A1C7MW25</accession>